<organism evidence="2 6">
    <name type="scientific">Stappia albiluteola</name>
    <dbReference type="NCBI Taxonomy" id="2758565"/>
    <lineage>
        <taxon>Bacteria</taxon>
        <taxon>Pseudomonadati</taxon>
        <taxon>Pseudomonadota</taxon>
        <taxon>Alphaproteobacteria</taxon>
        <taxon>Hyphomicrobiales</taxon>
        <taxon>Stappiaceae</taxon>
        <taxon>Stappia</taxon>
    </lineage>
</organism>
<reference evidence="2 6" key="1">
    <citation type="submission" date="2020-07" db="EMBL/GenBank/DDBJ databases">
        <title>Stappia sp., F7233, whole genome shotgun sequencing project.</title>
        <authorList>
            <person name="Jiang S."/>
            <person name="Liu Z.W."/>
            <person name="Du Z.J."/>
        </authorList>
    </citation>
    <scope>NUCLEOTIDE SEQUENCE [LARGE SCALE GENOMIC DNA]</scope>
    <source>
        <strain evidence="2 6">F7233</strain>
    </source>
</reference>
<comment type="caution">
    <text evidence="2">The sequence shown here is derived from an EMBL/GenBank/DDBJ whole genome shotgun (WGS) entry which is preliminary data.</text>
</comment>
<evidence type="ECO:0008006" key="7">
    <source>
        <dbReference type="Google" id="ProtNLM"/>
    </source>
</evidence>
<dbReference type="EMBL" id="JACFXV010000055">
    <property type="protein sequence ID" value="MBA5778093.1"/>
    <property type="molecule type" value="Genomic_DNA"/>
</dbReference>
<dbReference type="AlphaFoldDB" id="A0A839AEJ8"/>
<evidence type="ECO:0000313" key="3">
    <source>
        <dbReference type="EMBL" id="MBA5777496.1"/>
    </source>
</evidence>
<dbReference type="EMBL" id="JACFXV010000056">
    <property type="protein sequence ID" value="MBA5778130.1"/>
    <property type="molecule type" value="Genomic_DNA"/>
</dbReference>
<proteinExistence type="predicted"/>
<keyword evidence="6" id="KW-1185">Reference proteome</keyword>
<dbReference type="EMBL" id="JACFXV010000051">
    <property type="protein sequence ID" value="MBA5777496.1"/>
    <property type="molecule type" value="Genomic_DNA"/>
</dbReference>
<feature type="transmembrane region" description="Helical" evidence="1">
    <location>
        <begin position="142"/>
        <end position="160"/>
    </location>
</feature>
<evidence type="ECO:0000313" key="6">
    <source>
        <dbReference type="Proteomes" id="UP000541109"/>
    </source>
</evidence>
<keyword evidence="1" id="KW-1133">Transmembrane helix</keyword>
<evidence type="ECO:0000313" key="2">
    <source>
        <dbReference type="EMBL" id="MBA5777458.1"/>
    </source>
</evidence>
<name>A0A839AEJ8_9HYPH</name>
<keyword evidence="1" id="KW-0472">Membrane</keyword>
<dbReference type="Proteomes" id="UP000541109">
    <property type="component" value="Unassembled WGS sequence"/>
</dbReference>
<feature type="transmembrane region" description="Helical" evidence="1">
    <location>
        <begin position="108"/>
        <end position="130"/>
    </location>
</feature>
<dbReference type="RefSeq" id="WP_182164886.1">
    <property type="nucleotide sequence ID" value="NZ_JACFXV010000050.1"/>
</dbReference>
<gene>
    <name evidence="2" type="ORF">H2509_10010</name>
    <name evidence="3" type="ORF">H2509_10200</name>
    <name evidence="4" type="ORF">H2509_13265</name>
    <name evidence="5" type="ORF">H2509_13450</name>
</gene>
<evidence type="ECO:0000313" key="5">
    <source>
        <dbReference type="EMBL" id="MBA5778130.1"/>
    </source>
</evidence>
<keyword evidence="1" id="KW-0812">Transmembrane</keyword>
<accession>A0A839AEJ8</accession>
<sequence length="177" mass="18990">MSMIVGILAGVASKVGAELVGRVLGERFGEAGGRLAETVVSEIAGVLGVEPEELPSVNGADLEEAVETVEGRMPELIALWSRGLDGQFALLQAEQRQGIWQSGWRWGWMYLLGLMWTVRLLIVPVTDAIAGTDIGSRMDMGVMMTLTSWFVALYMGGHTLKNLGAQGVEAIKAMKGK</sequence>
<evidence type="ECO:0000313" key="4">
    <source>
        <dbReference type="EMBL" id="MBA5778093.1"/>
    </source>
</evidence>
<dbReference type="EMBL" id="JACFXV010000050">
    <property type="protein sequence ID" value="MBA5777458.1"/>
    <property type="molecule type" value="Genomic_DNA"/>
</dbReference>
<evidence type="ECO:0000256" key="1">
    <source>
        <dbReference type="SAM" id="Phobius"/>
    </source>
</evidence>
<protein>
    <recommendedName>
        <fullName evidence="7">Holin of 3TMs, for gene-transfer release</fullName>
    </recommendedName>
</protein>